<feature type="compositionally biased region" description="Acidic residues" evidence="1">
    <location>
        <begin position="146"/>
        <end position="156"/>
    </location>
</feature>
<gene>
    <name evidence="2" type="ORF">UC8_53470</name>
</gene>
<proteinExistence type="predicted"/>
<feature type="region of interest" description="Disordered" evidence="1">
    <location>
        <begin position="78"/>
        <end position="102"/>
    </location>
</feature>
<dbReference type="EMBL" id="CP042914">
    <property type="protein sequence ID" value="QEG43300.1"/>
    <property type="molecule type" value="Genomic_DNA"/>
</dbReference>
<evidence type="ECO:0000256" key="1">
    <source>
        <dbReference type="SAM" id="MobiDB-lite"/>
    </source>
</evidence>
<feature type="compositionally biased region" description="Low complexity" evidence="1">
    <location>
        <begin position="132"/>
        <end position="145"/>
    </location>
</feature>
<evidence type="ECO:0000313" key="2">
    <source>
        <dbReference type="EMBL" id="QEG43300.1"/>
    </source>
</evidence>
<dbReference type="KEGG" id="rul:UC8_53470"/>
<evidence type="ECO:0000313" key="3">
    <source>
        <dbReference type="Proteomes" id="UP000325286"/>
    </source>
</evidence>
<dbReference type="Proteomes" id="UP000325286">
    <property type="component" value="Chromosome"/>
</dbReference>
<organism evidence="2 3">
    <name type="scientific">Roseimaritima ulvae</name>
    <dbReference type="NCBI Taxonomy" id="980254"/>
    <lineage>
        <taxon>Bacteria</taxon>
        <taxon>Pseudomonadati</taxon>
        <taxon>Planctomycetota</taxon>
        <taxon>Planctomycetia</taxon>
        <taxon>Pirellulales</taxon>
        <taxon>Pirellulaceae</taxon>
        <taxon>Roseimaritima</taxon>
    </lineage>
</organism>
<keyword evidence="3" id="KW-1185">Reference proteome</keyword>
<sequence>MNSCVKNMALPPRGIAVSLAIVCLLGLSPRLLAQPPEQSPFDDLLEGIATEPQTPGDAVESGDGSPLATAYQAMVQAEQQLARDDSGDAEQVDEPVKAAMAAQQAAIDALDSLLQQLQQPQPSDQQPPQPQPDEQSQSEQAASPDQQDEPQGDQQDESGGQPQPAPRGGDSPSEDPLTGEANTDPAALQRSLQQSVWGHLPDRVRQQLQAAMPDEYHPRYQQAITDYFRQLSQDGTTP</sequence>
<reference evidence="2 3" key="1">
    <citation type="submission" date="2019-08" db="EMBL/GenBank/DDBJ databases">
        <title>Deep-cultivation of Planctomycetes and their phenomic and genomic characterization uncovers novel biology.</title>
        <authorList>
            <person name="Wiegand S."/>
            <person name="Jogler M."/>
            <person name="Boedeker C."/>
            <person name="Pinto D."/>
            <person name="Vollmers J."/>
            <person name="Rivas-Marin E."/>
            <person name="Kohn T."/>
            <person name="Peeters S.H."/>
            <person name="Heuer A."/>
            <person name="Rast P."/>
            <person name="Oberbeckmann S."/>
            <person name="Bunk B."/>
            <person name="Jeske O."/>
            <person name="Meyerdierks A."/>
            <person name="Storesund J.E."/>
            <person name="Kallscheuer N."/>
            <person name="Luecker S."/>
            <person name="Lage O.M."/>
            <person name="Pohl T."/>
            <person name="Merkel B.J."/>
            <person name="Hornburger P."/>
            <person name="Mueller R.-W."/>
            <person name="Bruemmer F."/>
            <person name="Labrenz M."/>
            <person name="Spormann A.M."/>
            <person name="Op den Camp H."/>
            <person name="Overmann J."/>
            <person name="Amann R."/>
            <person name="Jetten M.S.M."/>
            <person name="Mascher T."/>
            <person name="Medema M.H."/>
            <person name="Devos D.P."/>
            <person name="Kaster A.-K."/>
            <person name="Ovreas L."/>
            <person name="Rohde M."/>
            <person name="Galperin M.Y."/>
            <person name="Jogler C."/>
        </authorList>
    </citation>
    <scope>NUCLEOTIDE SEQUENCE [LARGE SCALE GENOMIC DNA]</scope>
    <source>
        <strain evidence="2 3">UC8</strain>
    </source>
</reference>
<name>A0A5B9QZH7_9BACT</name>
<accession>A0A5B9QZH7</accession>
<dbReference type="OrthoDB" id="277548at2"/>
<dbReference type="RefSeq" id="WP_068132586.1">
    <property type="nucleotide sequence ID" value="NZ_CP042914.1"/>
</dbReference>
<feature type="region of interest" description="Disordered" evidence="1">
    <location>
        <begin position="117"/>
        <end position="195"/>
    </location>
</feature>
<protein>
    <submittedName>
        <fullName evidence="2">Uncharacterized protein</fullName>
    </submittedName>
</protein>
<feature type="region of interest" description="Disordered" evidence="1">
    <location>
        <begin position="48"/>
        <end position="67"/>
    </location>
</feature>
<dbReference type="AlphaFoldDB" id="A0A5B9QZH7"/>